<reference evidence="2 3" key="1">
    <citation type="submission" date="2020-11" db="EMBL/GenBank/DDBJ databases">
        <authorList>
            <person name="Wallbank WR R."/>
            <person name="Pardo Diaz C."/>
            <person name="Kozak K."/>
            <person name="Martin S."/>
            <person name="Jiggins C."/>
            <person name="Moest M."/>
            <person name="Warren A I."/>
            <person name="Generalovic N T."/>
            <person name="Byers J.R.P. K."/>
            <person name="Montejo-Kovacevich G."/>
            <person name="Yen C E."/>
        </authorList>
    </citation>
    <scope>NUCLEOTIDE SEQUENCE [LARGE SCALE GENOMIC DNA]</scope>
</reference>
<accession>A0A7R8YQH8</accession>
<name>A0A7R8YQH8_HERIL</name>
<keyword evidence="1" id="KW-1133">Transmembrane helix</keyword>
<dbReference type="InParanoid" id="A0A7R8YQH8"/>
<keyword evidence="1" id="KW-0472">Membrane</keyword>
<dbReference type="EMBL" id="LR899009">
    <property type="protein sequence ID" value="CAD7078419.1"/>
    <property type="molecule type" value="Genomic_DNA"/>
</dbReference>
<evidence type="ECO:0000313" key="2">
    <source>
        <dbReference type="EMBL" id="CAD7078419.1"/>
    </source>
</evidence>
<organism evidence="2 3">
    <name type="scientific">Hermetia illucens</name>
    <name type="common">Black soldier fly</name>
    <dbReference type="NCBI Taxonomy" id="343691"/>
    <lineage>
        <taxon>Eukaryota</taxon>
        <taxon>Metazoa</taxon>
        <taxon>Ecdysozoa</taxon>
        <taxon>Arthropoda</taxon>
        <taxon>Hexapoda</taxon>
        <taxon>Insecta</taxon>
        <taxon>Pterygota</taxon>
        <taxon>Neoptera</taxon>
        <taxon>Endopterygota</taxon>
        <taxon>Diptera</taxon>
        <taxon>Brachycera</taxon>
        <taxon>Stratiomyomorpha</taxon>
        <taxon>Stratiomyidae</taxon>
        <taxon>Hermetiinae</taxon>
        <taxon>Hermetia</taxon>
    </lineage>
</organism>
<dbReference type="AlphaFoldDB" id="A0A7R8YQH8"/>
<sequence length="104" mass="12077">MFEILIVILKIRMILIFLNLMVTVLTVINKGLMAKIHTITTIITANGIRVFNDKTKIVPEKITFLEINDLIQVNTHGRRLIRLAKPEILMQWMLIKSHMKVTQL</sequence>
<protein>
    <submittedName>
        <fullName evidence="2">Uncharacterized protein</fullName>
    </submittedName>
</protein>
<feature type="transmembrane region" description="Helical" evidence="1">
    <location>
        <begin position="6"/>
        <end position="28"/>
    </location>
</feature>
<keyword evidence="3" id="KW-1185">Reference proteome</keyword>
<dbReference type="Proteomes" id="UP000594454">
    <property type="component" value="Chromosome 1"/>
</dbReference>
<gene>
    <name evidence="2" type="ORF">HERILL_LOCUS1687</name>
</gene>
<evidence type="ECO:0000313" key="3">
    <source>
        <dbReference type="Proteomes" id="UP000594454"/>
    </source>
</evidence>
<keyword evidence="1" id="KW-0812">Transmembrane</keyword>
<proteinExistence type="predicted"/>
<evidence type="ECO:0000256" key="1">
    <source>
        <dbReference type="SAM" id="Phobius"/>
    </source>
</evidence>